<name>A0A2P5DYN7_PARAD</name>
<sequence length="191" mass="21635">MASFWLQTDHKLPWYVDNFKRSELPPLPSSAPSTAITTRGRRDENTAAKISPIGDQTTLNELSESLEPLTKPSEQLDRAVDYNFRAVDHIVDRRPSVNFDQLIYKSILRFFNALDDDRFEKISSATSAKERKKIANIAKEVNMAVVEDKPEDKDVVQVKVMDEVGILTTTIIISTISKEEKALQEVVVEVK</sequence>
<keyword evidence="3" id="KW-1185">Reference proteome</keyword>
<reference evidence="3" key="1">
    <citation type="submission" date="2016-06" db="EMBL/GenBank/DDBJ databases">
        <title>Parallel loss of symbiosis genes in relatives of nitrogen-fixing non-legume Parasponia.</title>
        <authorList>
            <person name="Van Velzen R."/>
            <person name="Holmer R."/>
            <person name="Bu F."/>
            <person name="Rutten L."/>
            <person name="Van Zeijl A."/>
            <person name="Liu W."/>
            <person name="Santuari L."/>
            <person name="Cao Q."/>
            <person name="Sharma T."/>
            <person name="Shen D."/>
            <person name="Roswanjaya Y."/>
            <person name="Wardhani T."/>
            <person name="Kalhor M.S."/>
            <person name="Jansen J."/>
            <person name="Van den Hoogen J."/>
            <person name="Gungor B."/>
            <person name="Hartog M."/>
            <person name="Hontelez J."/>
            <person name="Verver J."/>
            <person name="Yang W.-C."/>
            <person name="Schijlen E."/>
            <person name="Repin R."/>
            <person name="Schilthuizen M."/>
            <person name="Schranz E."/>
            <person name="Heidstra R."/>
            <person name="Miyata K."/>
            <person name="Fedorova E."/>
            <person name="Kohlen W."/>
            <person name="Bisseling T."/>
            <person name="Smit S."/>
            <person name="Geurts R."/>
        </authorList>
    </citation>
    <scope>NUCLEOTIDE SEQUENCE [LARGE SCALE GENOMIC DNA]</scope>
    <source>
        <strain evidence="3">cv. WU1-14</strain>
    </source>
</reference>
<proteinExistence type="predicted"/>
<gene>
    <name evidence="2" type="ORF">PanWU01x14_020220</name>
</gene>
<evidence type="ECO:0000313" key="3">
    <source>
        <dbReference type="Proteomes" id="UP000237105"/>
    </source>
</evidence>
<comment type="caution">
    <text evidence="2">The sequence shown here is derived from an EMBL/GenBank/DDBJ whole genome shotgun (WGS) entry which is preliminary data.</text>
</comment>
<protein>
    <submittedName>
        <fullName evidence="2">Uncharacterized protein</fullName>
    </submittedName>
</protein>
<evidence type="ECO:0000256" key="1">
    <source>
        <dbReference type="SAM" id="MobiDB-lite"/>
    </source>
</evidence>
<evidence type="ECO:0000313" key="2">
    <source>
        <dbReference type="EMBL" id="PON78384.1"/>
    </source>
</evidence>
<accession>A0A2P5DYN7</accession>
<dbReference type="AlphaFoldDB" id="A0A2P5DYN7"/>
<dbReference type="EMBL" id="JXTB01000009">
    <property type="protein sequence ID" value="PON78384.1"/>
    <property type="molecule type" value="Genomic_DNA"/>
</dbReference>
<dbReference type="Proteomes" id="UP000237105">
    <property type="component" value="Unassembled WGS sequence"/>
</dbReference>
<organism evidence="2 3">
    <name type="scientific">Parasponia andersonii</name>
    <name type="common">Sponia andersonii</name>
    <dbReference type="NCBI Taxonomy" id="3476"/>
    <lineage>
        <taxon>Eukaryota</taxon>
        <taxon>Viridiplantae</taxon>
        <taxon>Streptophyta</taxon>
        <taxon>Embryophyta</taxon>
        <taxon>Tracheophyta</taxon>
        <taxon>Spermatophyta</taxon>
        <taxon>Magnoliopsida</taxon>
        <taxon>eudicotyledons</taxon>
        <taxon>Gunneridae</taxon>
        <taxon>Pentapetalae</taxon>
        <taxon>rosids</taxon>
        <taxon>fabids</taxon>
        <taxon>Rosales</taxon>
        <taxon>Cannabaceae</taxon>
        <taxon>Parasponia</taxon>
    </lineage>
</organism>
<feature type="region of interest" description="Disordered" evidence="1">
    <location>
        <begin position="26"/>
        <end position="45"/>
    </location>
</feature>